<evidence type="ECO:0008006" key="4">
    <source>
        <dbReference type="Google" id="ProtNLM"/>
    </source>
</evidence>
<gene>
    <name evidence="2" type="ORF">E2C01_085161</name>
</gene>
<proteinExistence type="predicted"/>
<organism evidence="2 3">
    <name type="scientific">Portunus trituberculatus</name>
    <name type="common">Swimming crab</name>
    <name type="synonym">Neptunus trituberculatus</name>
    <dbReference type="NCBI Taxonomy" id="210409"/>
    <lineage>
        <taxon>Eukaryota</taxon>
        <taxon>Metazoa</taxon>
        <taxon>Ecdysozoa</taxon>
        <taxon>Arthropoda</taxon>
        <taxon>Crustacea</taxon>
        <taxon>Multicrustacea</taxon>
        <taxon>Malacostraca</taxon>
        <taxon>Eumalacostraca</taxon>
        <taxon>Eucarida</taxon>
        <taxon>Decapoda</taxon>
        <taxon>Pleocyemata</taxon>
        <taxon>Brachyura</taxon>
        <taxon>Eubrachyura</taxon>
        <taxon>Portunoidea</taxon>
        <taxon>Portunidae</taxon>
        <taxon>Portuninae</taxon>
        <taxon>Portunus</taxon>
    </lineage>
</organism>
<dbReference type="EMBL" id="VSRR010083535">
    <property type="protein sequence ID" value="MPC90187.1"/>
    <property type="molecule type" value="Genomic_DNA"/>
</dbReference>
<keyword evidence="1" id="KW-1133">Transmembrane helix</keyword>
<keyword evidence="1" id="KW-0472">Membrane</keyword>
<evidence type="ECO:0000313" key="3">
    <source>
        <dbReference type="Proteomes" id="UP000324222"/>
    </source>
</evidence>
<keyword evidence="3" id="KW-1185">Reference proteome</keyword>
<protein>
    <recommendedName>
        <fullName evidence="4">Transmembrane protein</fullName>
    </recommendedName>
</protein>
<accession>A0A5B7J9P9</accession>
<sequence>MEEKEEEKRRGKKRNYIHSWFYKWRKLREVIRGSAITSVVVAITAVTRGPHTSTCRCYYRCCFPPEPLLPCLQRRRRLTARRGMQLKETRGENIFPFINARKICLDVVMREIKKMGSGREERKWCVFFASDVRVEWRKRGRKRSVGEVVVVVVVVVVETCRKRALFISVLNRKWHPGLIATREGINDDDLTPLDFFFFSYLLSCSASYSHLFLPFYLYLSPFLHSFIHLFPQTKERYRHQQKTTITTK</sequence>
<dbReference type="AlphaFoldDB" id="A0A5B7J9P9"/>
<comment type="caution">
    <text evidence="2">The sequence shown here is derived from an EMBL/GenBank/DDBJ whole genome shotgun (WGS) entry which is preliminary data.</text>
</comment>
<reference evidence="2 3" key="1">
    <citation type="submission" date="2019-05" db="EMBL/GenBank/DDBJ databases">
        <title>Another draft genome of Portunus trituberculatus and its Hox gene families provides insights of decapod evolution.</title>
        <authorList>
            <person name="Jeong J.-H."/>
            <person name="Song I."/>
            <person name="Kim S."/>
            <person name="Choi T."/>
            <person name="Kim D."/>
            <person name="Ryu S."/>
            <person name="Kim W."/>
        </authorList>
    </citation>
    <scope>NUCLEOTIDE SEQUENCE [LARGE SCALE GENOMIC DNA]</scope>
    <source>
        <tissue evidence="2">Muscle</tissue>
    </source>
</reference>
<feature type="transmembrane region" description="Helical" evidence="1">
    <location>
        <begin position="197"/>
        <end position="219"/>
    </location>
</feature>
<feature type="transmembrane region" description="Helical" evidence="1">
    <location>
        <begin position="145"/>
        <end position="164"/>
    </location>
</feature>
<evidence type="ECO:0000256" key="1">
    <source>
        <dbReference type="SAM" id="Phobius"/>
    </source>
</evidence>
<name>A0A5B7J9P9_PORTR</name>
<dbReference type="Proteomes" id="UP000324222">
    <property type="component" value="Unassembled WGS sequence"/>
</dbReference>
<keyword evidence="1" id="KW-0812">Transmembrane</keyword>
<evidence type="ECO:0000313" key="2">
    <source>
        <dbReference type="EMBL" id="MPC90187.1"/>
    </source>
</evidence>